<evidence type="ECO:0000313" key="1">
    <source>
        <dbReference type="EMBL" id="SFM78978.1"/>
    </source>
</evidence>
<accession>A0A1I4TQJ6</accession>
<name>A0A1I4TQJ6_9PROT</name>
<gene>
    <name evidence="1" type="ORF">SAMN05421863_105321</name>
</gene>
<sequence length="92" mass="9915">MIFDGAGNAGSGYKELNVPANLLAAALDKNHTPINKEANFSGASFISIAKSIGDKHNSPIICNNYKLVSHMKLILIVRSIPFMPNAITIAYR</sequence>
<dbReference type="AlphaFoldDB" id="A0A1I4TQJ6"/>
<reference evidence="2" key="1">
    <citation type="submission" date="2016-10" db="EMBL/GenBank/DDBJ databases">
        <authorList>
            <person name="Varghese N."/>
            <person name="Submissions S."/>
        </authorList>
    </citation>
    <scope>NUCLEOTIDE SEQUENCE [LARGE SCALE GENOMIC DNA]</scope>
    <source>
        <strain evidence="2">Nm44</strain>
    </source>
</reference>
<dbReference type="EMBL" id="FOUB01000053">
    <property type="protein sequence ID" value="SFM78978.1"/>
    <property type="molecule type" value="Genomic_DNA"/>
</dbReference>
<dbReference type="RefSeq" id="WP_256212112.1">
    <property type="nucleotide sequence ID" value="NZ_FOUB01000053.1"/>
</dbReference>
<evidence type="ECO:0000313" key="2">
    <source>
        <dbReference type="Proteomes" id="UP000183287"/>
    </source>
</evidence>
<proteinExistence type="predicted"/>
<organism evidence="1 2">
    <name type="scientific">Nitrosomonas communis</name>
    <dbReference type="NCBI Taxonomy" id="44574"/>
    <lineage>
        <taxon>Bacteria</taxon>
        <taxon>Pseudomonadati</taxon>
        <taxon>Pseudomonadota</taxon>
        <taxon>Betaproteobacteria</taxon>
        <taxon>Nitrosomonadales</taxon>
        <taxon>Nitrosomonadaceae</taxon>
        <taxon>Nitrosomonas</taxon>
    </lineage>
</organism>
<keyword evidence="2" id="KW-1185">Reference proteome</keyword>
<dbReference type="Proteomes" id="UP000183287">
    <property type="component" value="Unassembled WGS sequence"/>
</dbReference>
<protein>
    <submittedName>
        <fullName evidence="1">Uncharacterized protein</fullName>
    </submittedName>
</protein>